<dbReference type="InterPro" id="IPR043502">
    <property type="entry name" value="DNA/RNA_pol_sf"/>
</dbReference>
<feature type="domain" description="Reverse transcriptase Ty1/copia-type" evidence="1">
    <location>
        <begin position="61"/>
        <end position="304"/>
    </location>
</feature>
<dbReference type="PANTHER" id="PTHR11439:SF440">
    <property type="entry name" value="INTEGRASE CATALYTIC DOMAIN-CONTAINING PROTEIN"/>
    <property type="match status" value="1"/>
</dbReference>
<dbReference type="SUPFAM" id="SSF56672">
    <property type="entry name" value="DNA/RNA polymerases"/>
    <property type="match status" value="1"/>
</dbReference>
<comment type="caution">
    <text evidence="2">The sequence shown here is derived from an EMBL/GenBank/DDBJ whole genome shotgun (WGS) entry which is preliminary data.</text>
</comment>
<sequence>MDDEDGVLVEISEDGVGVALAAGGGDGVEPRTVDEAKASGEWPQWEAAIEDELGRMKKMGTWELAEKPPGANVVGSWWVFKIKRDASGAIAKYKARLVAQGFSQIPGVDYTDTFAPVAKLSSIRILAALAARFDWELHQMDVKNAYLNGDLEEEIFMKQPPGFPTPGQEQKVCHLFKPIYGLKQAGRRWYKKLCAAFLDMGFARSSVDHSVFFRHGPNGEIAIVAVSVDDLAIAANSVDEMSHIKSALKLKFEMTDLGEIHWLLGLEIKRDRRGRTISMLQRAYIDTILSRFNLQDAKSLTTAIDPSFSLTTDQSPSTPQQYDDMRNILYREAIGSLMYAAIGTRPDVSYAVTALSQFMQNPGHPHWEAAKRVMRYLKGTKEEWLTYGGDNANGMEGFSDADWGSSDHRRSISGYVFLIDGGAVSWSSKKQPIVALSSTEAEYVAMTHAAKEVLWTRAFLGEIISPFDKPTTLYADNQSAITLAKDNLYHARTKHIAIRFHFIRDIVERGEVDIVYCPTADMAADVLTKPLTRPKMEKMRGLIGLELHEV</sequence>
<dbReference type="CDD" id="cd09272">
    <property type="entry name" value="RNase_HI_RT_Ty1"/>
    <property type="match status" value="1"/>
</dbReference>
<organism evidence="2 3">
    <name type="scientific">Hericium alpestre</name>
    <dbReference type="NCBI Taxonomy" id="135208"/>
    <lineage>
        <taxon>Eukaryota</taxon>
        <taxon>Fungi</taxon>
        <taxon>Dikarya</taxon>
        <taxon>Basidiomycota</taxon>
        <taxon>Agaricomycotina</taxon>
        <taxon>Agaricomycetes</taxon>
        <taxon>Russulales</taxon>
        <taxon>Hericiaceae</taxon>
        <taxon>Hericium</taxon>
    </lineage>
</organism>
<dbReference type="Pfam" id="PF07727">
    <property type="entry name" value="RVT_2"/>
    <property type="match status" value="1"/>
</dbReference>
<evidence type="ECO:0000259" key="1">
    <source>
        <dbReference type="Pfam" id="PF07727"/>
    </source>
</evidence>
<dbReference type="STRING" id="135208.A0A4Y9ZVS1"/>
<dbReference type="AlphaFoldDB" id="A0A4Y9ZVS1"/>
<dbReference type="Proteomes" id="UP000298061">
    <property type="component" value="Unassembled WGS sequence"/>
</dbReference>
<dbReference type="EMBL" id="SFCI01000715">
    <property type="protein sequence ID" value="TFY78270.1"/>
    <property type="molecule type" value="Genomic_DNA"/>
</dbReference>
<gene>
    <name evidence="2" type="ORF">EWM64_g5745</name>
</gene>
<evidence type="ECO:0000313" key="3">
    <source>
        <dbReference type="Proteomes" id="UP000298061"/>
    </source>
</evidence>
<dbReference type="PANTHER" id="PTHR11439">
    <property type="entry name" value="GAG-POL-RELATED RETROTRANSPOSON"/>
    <property type="match status" value="1"/>
</dbReference>
<reference evidence="2 3" key="1">
    <citation type="submission" date="2019-02" db="EMBL/GenBank/DDBJ databases">
        <title>Genome sequencing of the rare red list fungi Hericium alpestre (H. flagellum).</title>
        <authorList>
            <person name="Buettner E."/>
            <person name="Kellner H."/>
        </authorList>
    </citation>
    <scope>NUCLEOTIDE SEQUENCE [LARGE SCALE GENOMIC DNA]</scope>
    <source>
        <strain evidence="2 3">DSM 108284</strain>
    </source>
</reference>
<name>A0A4Y9ZVS1_9AGAM</name>
<dbReference type="InterPro" id="IPR013103">
    <property type="entry name" value="RVT_2"/>
</dbReference>
<evidence type="ECO:0000313" key="2">
    <source>
        <dbReference type="EMBL" id="TFY78270.1"/>
    </source>
</evidence>
<keyword evidence="3" id="KW-1185">Reference proteome</keyword>
<proteinExistence type="predicted"/>
<accession>A0A4Y9ZVS1</accession>
<protein>
    <recommendedName>
        <fullName evidence="1">Reverse transcriptase Ty1/copia-type domain-containing protein</fullName>
    </recommendedName>
</protein>
<dbReference type="OrthoDB" id="3344688at2759"/>